<accession>A0ACB5TBY0</accession>
<dbReference type="Proteomes" id="UP001165064">
    <property type="component" value="Unassembled WGS sequence"/>
</dbReference>
<comment type="caution">
    <text evidence="1">The sequence shown here is derived from an EMBL/GenBank/DDBJ whole genome shotgun (WGS) entry which is preliminary data.</text>
</comment>
<name>A0ACB5TBY0_AMBMO</name>
<dbReference type="EMBL" id="BSXS01006325">
    <property type="protein sequence ID" value="GME85364.1"/>
    <property type="molecule type" value="Genomic_DNA"/>
</dbReference>
<organism evidence="1 2">
    <name type="scientific">Ambrosiozyma monospora</name>
    <name type="common">Yeast</name>
    <name type="synonym">Endomycopsis monosporus</name>
    <dbReference type="NCBI Taxonomy" id="43982"/>
    <lineage>
        <taxon>Eukaryota</taxon>
        <taxon>Fungi</taxon>
        <taxon>Dikarya</taxon>
        <taxon>Ascomycota</taxon>
        <taxon>Saccharomycotina</taxon>
        <taxon>Pichiomycetes</taxon>
        <taxon>Pichiales</taxon>
        <taxon>Pichiaceae</taxon>
        <taxon>Ambrosiozyma</taxon>
    </lineage>
</organism>
<evidence type="ECO:0000313" key="1">
    <source>
        <dbReference type="EMBL" id="GME85364.1"/>
    </source>
</evidence>
<proteinExistence type="predicted"/>
<gene>
    <name evidence="1" type="ORF">Amon02_000756100</name>
</gene>
<reference evidence="1" key="1">
    <citation type="submission" date="2023-04" db="EMBL/GenBank/DDBJ databases">
        <title>Ambrosiozyma monospora NBRC 10751.</title>
        <authorList>
            <person name="Ichikawa N."/>
            <person name="Sato H."/>
            <person name="Tonouchi N."/>
        </authorList>
    </citation>
    <scope>NUCLEOTIDE SEQUENCE</scope>
    <source>
        <strain evidence="1">NBRC 10751</strain>
    </source>
</reference>
<keyword evidence="2" id="KW-1185">Reference proteome</keyword>
<evidence type="ECO:0000313" key="2">
    <source>
        <dbReference type="Proteomes" id="UP001165064"/>
    </source>
</evidence>
<sequence>MLTNSYVDYAFVQFYNNPCSVDGTFNWDTWADYAANKSPNKNIKIFLGLPGSQSSAGSGYIDLSSIKSAVNGDIAAKNTNFGGVMLWDASSSYGNDGFVSGVAEILGSCKSSDSSDSSFSVTTEPKTSSLKTLLSSSSVVSSFFQYSSAITMSSSYSKSSTTESDVYITTTIVQSASKSIGTSSSKATLTSSASSSSSTSSDSDVYITTTVLQSAFETSISSTSTSDSDVYITTTVLQSPPNTASFKTTSSTSTSDSAVYITTTVFQSDSISAETSSSKTTISSTTNSDPAIYITTTVFQSVSNNGPTASSEDEDVTITTSVFPSSSSTTDSQVSVYITTTVMQSADNGDTNITITEILIPATADPTVVPYTPSMPNDISTLLTIYTSTTSADKAKATDADSTSTSDASFTSSSSEFGHTDCSSLSGKAKAQCLNKNYDAGLYNGSEDSCESGEVSCSPEGDFAVCNHGTWL</sequence>
<protein>
    <submittedName>
        <fullName evidence="1">Unnamed protein product</fullName>
    </submittedName>
</protein>